<dbReference type="GO" id="GO:0016616">
    <property type="term" value="F:oxidoreductase activity, acting on the CH-OH group of donors, NAD or NADP as acceptor"/>
    <property type="evidence" value="ECO:0007669"/>
    <property type="project" value="InterPro"/>
</dbReference>
<dbReference type="AlphaFoldDB" id="A0AAD6CLY2"/>
<dbReference type="SUPFAM" id="SSF51735">
    <property type="entry name" value="NAD(P)-binding Rossmann-fold domains"/>
    <property type="match status" value="1"/>
</dbReference>
<dbReference type="InterPro" id="IPR050177">
    <property type="entry name" value="Lipid_A_modif_metabolic_enz"/>
</dbReference>
<proteinExistence type="inferred from homology"/>
<dbReference type="InterPro" id="IPR036291">
    <property type="entry name" value="NAD(P)-bd_dom_sf"/>
</dbReference>
<evidence type="ECO:0000259" key="3">
    <source>
        <dbReference type="Pfam" id="PF01073"/>
    </source>
</evidence>
<evidence type="ECO:0000256" key="1">
    <source>
        <dbReference type="ARBA" id="ARBA00009219"/>
    </source>
</evidence>
<evidence type="ECO:0000256" key="2">
    <source>
        <dbReference type="ARBA" id="ARBA00023002"/>
    </source>
</evidence>
<keyword evidence="5" id="KW-1185">Reference proteome</keyword>
<dbReference type="EMBL" id="JAQIZZ010000008">
    <property type="protein sequence ID" value="KAJ5525060.1"/>
    <property type="molecule type" value="Genomic_DNA"/>
</dbReference>
<dbReference type="Proteomes" id="UP001220324">
    <property type="component" value="Unassembled WGS sequence"/>
</dbReference>
<gene>
    <name evidence="4" type="ORF">N7494_011710</name>
</gene>
<evidence type="ECO:0000313" key="4">
    <source>
        <dbReference type="EMBL" id="KAJ5525060.1"/>
    </source>
</evidence>
<dbReference type="InterPro" id="IPR002225">
    <property type="entry name" value="3Beta_OHSteriod_DH/Estase"/>
</dbReference>
<feature type="domain" description="3-beta hydroxysteroid dehydrogenase/isomerase" evidence="3">
    <location>
        <begin position="71"/>
        <end position="355"/>
    </location>
</feature>
<organism evidence="4 5">
    <name type="scientific">Penicillium frequentans</name>
    <dbReference type="NCBI Taxonomy" id="3151616"/>
    <lineage>
        <taxon>Eukaryota</taxon>
        <taxon>Fungi</taxon>
        <taxon>Dikarya</taxon>
        <taxon>Ascomycota</taxon>
        <taxon>Pezizomycotina</taxon>
        <taxon>Eurotiomycetes</taxon>
        <taxon>Eurotiomycetidae</taxon>
        <taxon>Eurotiales</taxon>
        <taxon>Aspergillaceae</taxon>
        <taxon>Penicillium</taxon>
    </lineage>
</organism>
<sequence>MTYILLPAALGLAGLYLRHVNTAMKKTPEEALHLSPHRWTIEEVKAAYEKASESPVDVTKSLPPKQTRRYIVVGGSGLVGGWIVQHLLSRGEDPSAIRILDLHTPTKEVLDLGVTFVKTNITDKLSVDTGFEQPWPESIADLPLTVFHTAAIIRPQDRLEVFLPLCSNVNVEGTRNVVNAAKESGATCFISTSSGSVGLHRPDFWIAPWETLPKRVTQIWSDDAPVPQRHDEFFGNYAVTKVEAERLVRSEDNLSSNFRTGCIRPANGIYGIGSDVAMTITGVYLRTGGSPTWLNPIIQSFVNAENVSIAHLLYEQRLVEQSKPGSQLPNIGGQAFVVTDPNPAISFSDVYTLLVTLAKTPIAFPVVQPIYLFLLAYVIEAYSFVQFKYLSWLLPKITGDLAQVQPSLFAISDTCVFADDSRAKKSPEEGGLGYNPPLTTLDGMCKEVLHWNKNAVANGVVVDEKIGPVRVTENGVDVNLVAPGKI</sequence>
<dbReference type="PANTHER" id="PTHR43245">
    <property type="entry name" value="BIFUNCTIONAL POLYMYXIN RESISTANCE PROTEIN ARNA"/>
    <property type="match status" value="1"/>
</dbReference>
<dbReference type="Pfam" id="PF01073">
    <property type="entry name" value="3Beta_HSD"/>
    <property type="match status" value="1"/>
</dbReference>
<keyword evidence="2" id="KW-0560">Oxidoreductase</keyword>
<dbReference type="Gene3D" id="3.40.50.720">
    <property type="entry name" value="NAD(P)-binding Rossmann-like Domain"/>
    <property type="match status" value="1"/>
</dbReference>
<evidence type="ECO:0000313" key="5">
    <source>
        <dbReference type="Proteomes" id="UP001220324"/>
    </source>
</evidence>
<name>A0AAD6CLY2_9EURO</name>
<protein>
    <recommendedName>
        <fullName evidence="3">3-beta hydroxysteroid dehydrogenase/isomerase domain-containing protein</fullName>
    </recommendedName>
</protein>
<dbReference type="PANTHER" id="PTHR43245:SF51">
    <property type="entry name" value="SHORT CHAIN DEHYDROGENASE_REDUCTASE FAMILY 42E, MEMBER 2"/>
    <property type="match status" value="1"/>
</dbReference>
<accession>A0AAD6CLY2</accession>
<reference evidence="4 5" key="1">
    <citation type="journal article" date="2023" name="IMA Fungus">
        <title>Comparative genomic study of the Penicillium genus elucidates a diverse pangenome and 15 lateral gene transfer events.</title>
        <authorList>
            <person name="Petersen C."/>
            <person name="Sorensen T."/>
            <person name="Nielsen M.R."/>
            <person name="Sondergaard T.E."/>
            <person name="Sorensen J.L."/>
            <person name="Fitzpatrick D.A."/>
            <person name="Frisvad J.C."/>
            <person name="Nielsen K.L."/>
        </authorList>
    </citation>
    <scope>NUCLEOTIDE SEQUENCE [LARGE SCALE GENOMIC DNA]</scope>
    <source>
        <strain evidence="4 5">IBT 35679</strain>
    </source>
</reference>
<comment type="caution">
    <text evidence="4">The sequence shown here is derived from an EMBL/GenBank/DDBJ whole genome shotgun (WGS) entry which is preliminary data.</text>
</comment>
<comment type="similarity">
    <text evidence="1">Belongs to the 3-beta-HSD family.</text>
</comment>
<dbReference type="GO" id="GO:0006694">
    <property type="term" value="P:steroid biosynthetic process"/>
    <property type="evidence" value="ECO:0007669"/>
    <property type="project" value="InterPro"/>
</dbReference>